<organism evidence="4 5">
    <name type="scientific">Yam asymptomatic virus 1</name>
    <dbReference type="NCBI Taxonomy" id="2771210"/>
    <lineage>
        <taxon>Viruses</taxon>
        <taxon>Riboviria</taxon>
        <taxon>Orthornavirae</taxon>
        <taxon>Kitrinoviricota</taxon>
        <taxon>Alsuviricetes</taxon>
        <taxon>Martellivirales</taxon>
        <taxon>Closteroviridae</taxon>
        <taxon>Ampelovirus</taxon>
        <taxon>Ampelovirus dioscoreae</taxon>
    </lineage>
</organism>
<protein>
    <submittedName>
        <fullName evidence="4">Coat protein</fullName>
    </submittedName>
</protein>
<name>A0A7H1JMH4_9CLOS</name>
<gene>
    <name evidence="4" type="primary">ORF2</name>
</gene>
<dbReference type="EMBL" id="MT409627">
    <property type="protein sequence ID" value="QNT12721.1"/>
    <property type="molecule type" value="Genomic_RNA"/>
</dbReference>
<keyword evidence="2 4" id="KW-0167">Capsid protein</keyword>
<reference evidence="4" key="1">
    <citation type="journal article" date="2020" name="Arch.">
        <title>Yam asymptomatic virus 1, a novel virus infecting yams (Dioscorea spp.) with significant prevalence in a germplasm collection.</title>
        <authorList>
            <person name="Marais A."/>
            <person name="Umber M."/>
            <person name="Filloux D."/>
            <person name="Gomez R.M."/>
            <person name="Faure C."/>
            <person name="Pavis C."/>
            <person name="Julian C."/>
            <person name="Roumagnac P."/>
            <person name="Acina-Mambole I."/>
            <person name="Bonheur L."/>
            <person name="Theil S."/>
            <person name="Contreras S."/>
            <person name="Candresse T."/>
            <person name="Teycheney P.Y."/>
        </authorList>
    </citation>
    <scope>NUCLEOTIDE SEQUENCE</scope>
    <source>
        <strain evidence="4">VU567Da</strain>
    </source>
</reference>
<proteinExistence type="predicted"/>
<dbReference type="Pfam" id="PF01785">
    <property type="entry name" value="Closter_coat"/>
    <property type="match status" value="1"/>
</dbReference>
<evidence type="ECO:0000256" key="3">
    <source>
        <dbReference type="ARBA" id="ARBA00022844"/>
    </source>
</evidence>
<dbReference type="Proteomes" id="UP000679762">
    <property type="component" value="Segment"/>
</dbReference>
<accession>A0A7H1JMH4</accession>
<evidence type="ECO:0000313" key="5">
    <source>
        <dbReference type="Proteomes" id="UP000679762"/>
    </source>
</evidence>
<evidence type="ECO:0000256" key="2">
    <source>
        <dbReference type="ARBA" id="ARBA00022561"/>
    </source>
</evidence>
<dbReference type="InterPro" id="IPR002679">
    <property type="entry name" value="Closter_coat"/>
</dbReference>
<dbReference type="GeneID" id="80536818"/>
<dbReference type="KEGG" id="vg:80536818"/>
<sequence length="483" mass="54520">MSQNILTDYDKLDRTYRLYHTWITEDNFYSSFEVEVEYPYHKLRDGHILFQYWYGSQQLNVEVLVRKLSGSDRLEILAGSWYAGNFNFYNPNPPVEVGSVSEGKSCRVQLGLYNSVASNFLLTVNGRELVRSVKNIPYGPVVFGYEVQIDLPENLNIPLNGLPKLTDLPTPSYVRWSINRPAMYKEFKSVTKINASSNHLSNPEKIVRLGDLTEGFKQIILPVLNRENVVNSLPLKPLEPIGVTTDPVKPPTDFASDYNKKLDSPASLLLKEQLGLTSTSFEDLELSVDDVPTASTIRVPGLLSKEDLKLVTKALVEFFVKRVKSSDKIEINKCFIGFLQLAVLNSSTLEATLRTDNTVTFNDGFTIPFNYKEVCDVIKSKLDEKTYPNATRCFLRHCSNLCTTLLAKGKIKHNVKLVAKYGIPERFYPYCFDFSMVNTVEHGIDAVVANLLAKIIALKQPNSKTKKIHNALEVIDKVSAILI</sequence>
<dbReference type="RefSeq" id="YP_010798582.1">
    <property type="nucleotide sequence ID" value="NC_076495.1"/>
</dbReference>
<comment type="subcellular location">
    <subcellularLocation>
        <location evidence="1">Virion</location>
    </subcellularLocation>
</comment>
<keyword evidence="3" id="KW-0946">Virion</keyword>
<evidence type="ECO:0000313" key="4">
    <source>
        <dbReference type="EMBL" id="QNT12721.1"/>
    </source>
</evidence>
<dbReference type="GO" id="GO:0019028">
    <property type="term" value="C:viral capsid"/>
    <property type="evidence" value="ECO:0007669"/>
    <property type="project" value="UniProtKB-KW"/>
</dbReference>
<keyword evidence="5" id="KW-1185">Reference proteome</keyword>
<evidence type="ECO:0000256" key="1">
    <source>
        <dbReference type="ARBA" id="ARBA00004328"/>
    </source>
</evidence>